<comment type="caution">
    <text evidence="2">The sequence shown here is derived from an EMBL/GenBank/DDBJ whole genome shotgun (WGS) entry which is preliminary data.</text>
</comment>
<dbReference type="Proteomes" id="UP000037510">
    <property type="component" value="Unassembled WGS sequence"/>
</dbReference>
<keyword evidence="3" id="KW-1185">Reference proteome</keyword>
<keyword evidence="2" id="KW-0548">Nucleotidyltransferase</keyword>
<dbReference type="EMBL" id="JTDY01006004">
    <property type="protein sequence ID" value="KOB66381.1"/>
    <property type="molecule type" value="Genomic_DNA"/>
</dbReference>
<dbReference type="Pfam" id="PF03372">
    <property type="entry name" value="Exo_endo_phos"/>
    <property type="match status" value="1"/>
</dbReference>
<evidence type="ECO:0000313" key="3">
    <source>
        <dbReference type="Proteomes" id="UP000037510"/>
    </source>
</evidence>
<feature type="domain" description="Endonuclease/exonuclease/phosphatase" evidence="1">
    <location>
        <begin position="40"/>
        <end position="119"/>
    </location>
</feature>
<dbReference type="GO" id="GO:0003964">
    <property type="term" value="F:RNA-directed DNA polymerase activity"/>
    <property type="evidence" value="ECO:0007669"/>
    <property type="project" value="UniProtKB-KW"/>
</dbReference>
<dbReference type="InterPro" id="IPR036691">
    <property type="entry name" value="Endo/exonu/phosph_ase_sf"/>
</dbReference>
<dbReference type="AlphaFoldDB" id="A0A0L7KTJ9"/>
<reference evidence="2 3" key="1">
    <citation type="journal article" date="2015" name="Genome Biol. Evol.">
        <title>The genome of winter moth (Operophtera brumata) provides a genomic perspective on sexual dimorphism and phenology.</title>
        <authorList>
            <person name="Derks M.F."/>
            <person name="Smit S."/>
            <person name="Salis L."/>
            <person name="Schijlen E."/>
            <person name="Bossers A."/>
            <person name="Mateman C."/>
            <person name="Pijl A.S."/>
            <person name="de Ridder D."/>
            <person name="Groenen M.A."/>
            <person name="Visser M.E."/>
            <person name="Megens H.J."/>
        </authorList>
    </citation>
    <scope>NUCLEOTIDE SEQUENCE [LARGE SCALE GENOMIC DNA]</scope>
    <source>
        <strain evidence="2">WM2013NL</strain>
        <tissue evidence="2">Head and thorax</tissue>
    </source>
</reference>
<dbReference type="Gene3D" id="3.60.10.10">
    <property type="entry name" value="Endonuclease/exonuclease/phosphatase"/>
    <property type="match status" value="1"/>
</dbReference>
<accession>A0A0L7KTJ9</accession>
<evidence type="ECO:0000313" key="2">
    <source>
        <dbReference type="EMBL" id="KOB66381.1"/>
    </source>
</evidence>
<sequence length="119" mass="13456">MRTQTKVSLQKINAKVQKQYSAYKMYDKIEKGIPNSTFVSFNCKSVKRNIDFVRTLCQSADIVALQETWLLPHDISLLGTIDQDFAYTGKSAVDTSAGMLRGRPYGGLAILWRKSVFRS</sequence>
<evidence type="ECO:0000259" key="1">
    <source>
        <dbReference type="Pfam" id="PF03372"/>
    </source>
</evidence>
<keyword evidence="2" id="KW-0695">RNA-directed DNA polymerase</keyword>
<protein>
    <submittedName>
        <fullName evidence="2">Reverse transcriptase</fullName>
    </submittedName>
</protein>
<dbReference type="SUPFAM" id="SSF56219">
    <property type="entry name" value="DNase I-like"/>
    <property type="match status" value="1"/>
</dbReference>
<gene>
    <name evidence="2" type="ORF">OBRU01_21268</name>
</gene>
<keyword evidence="2" id="KW-0808">Transferase</keyword>
<feature type="non-terminal residue" evidence="2">
    <location>
        <position position="119"/>
    </location>
</feature>
<proteinExistence type="predicted"/>
<name>A0A0L7KTJ9_OPEBR</name>
<organism evidence="2 3">
    <name type="scientific">Operophtera brumata</name>
    <name type="common">Winter moth</name>
    <name type="synonym">Phalaena brumata</name>
    <dbReference type="NCBI Taxonomy" id="104452"/>
    <lineage>
        <taxon>Eukaryota</taxon>
        <taxon>Metazoa</taxon>
        <taxon>Ecdysozoa</taxon>
        <taxon>Arthropoda</taxon>
        <taxon>Hexapoda</taxon>
        <taxon>Insecta</taxon>
        <taxon>Pterygota</taxon>
        <taxon>Neoptera</taxon>
        <taxon>Endopterygota</taxon>
        <taxon>Lepidoptera</taxon>
        <taxon>Glossata</taxon>
        <taxon>Ditrysia</taxon>
        <taxon>Geometroidea</taxon>
        <taxon>Geometridae</taxon>
        <taxon>Larentiinae</taxon>
        <taxon>Operophtera</taxon>
    </lineage>
</organism>
<dbReference type="InterPro" id="IPR005135">
    <property type="entry name" value="Endo/exonuclease/phosphatase"/>
</dbReference>